<dbReference type="InterPro" id="IPR036909">
    <property type="entry name" value="Cyt_c-like_dom_sf"/>
</dbReference>
<dbReference type="SUPFAM" id="SSF46626">
    <property type="entry name" value="Cytochrome c"/>
    <property type="match status" value="1"/>
</dbReference>
<keyword evidence="10" id="KW-1185">Reference proteome</keyword>
<keyword evidence="3 6" id="KW-0479">Metal-binding</keyword>
<dbReference type="InterPro" id="IPR009056">
    <property type="entry name" value="Cyt_c-like_dom"/>
</dbReference>
<protein>
    <submittedName>
        <fullName evidence="9">Cytochrome c family protein</fullName>
    </submittedName>
</protein>
<evidence type="ECO:0000256" key="6">
    <source>
        <dbReference type="PROSITE-ProRule" id="PRU00433"/>
    </source>
</evidence>
<keyword evidence="4" id="KW-0249">Electron transport</keyword>
<evidence type="ECO:0000313" key="9">
    <source>
        <dbReference type="EMBL" id="GGK40976.1"/>
    </source>
</evidence>
<dbReference type="Pfam" id="PF00034">
    <property type="entry name" value="Cytochrom_C"/>
    <property type="match status" value="1"/>
</dbReference>
<dbReference type="GO" id="GO:0020037">
    <property type="term" value="F:heme binding"/>
    <property type="evidence" value="ECO:0007669"/>
    <property type="project" value="InterPro"/>
</dbReference>
<evidence type="ECO:0000313" key="10">
    <source>
        <dbReference type="Proteomes" id="UP000600449"/>
    </source>
</evidence>
<comment type="caution">
    <text evidence="9">The sequence shown here is derived from an EMBL/GenBank/DDBJ whole genome shotgun (WGS) entry which is preliminary data.</text>
</comment>
<accession>A0A917QBF6</accession>
<dbReference type="AlphaFoldDB" id="A0A917QBF6"/>
<dbReference type="PROSITE" id="PS51007">
    <property type="entry name" value="CYTC"/>
    <property type="match status" value="1"/>
</dbReference>
<evidence type="ECO:0000256" key="7">
    <source>
        <dbReference type="SAM" id="MobiDB-lite"/>
    </source>
</evidence>
<feature type="region of interest" description="Disordered" evidence="7">
    <location>
        <begin position="174"/>
        <end position="198"/>
    </location>
</feature>
<dbReference type="Proteomes" id="UP000600449">
    <property type="component" value="Unassembled WGS sequence"/>
</dbReference>
<evidence type="ECO:0000256" key="3">
    <source>
        <dbReference type="ARBA" id="ARBA00022723"/>
    </source>
</evidence>
<dbReference type="GO" id="GO:0009055">
    <property type="term" value="F:electron transfer activity"/>
    <property type="evidence" value="ECO:0007669"/>
    <property type="project" value="InterPro"/>
</dbReference>
<evidence type="ECO:0000256" key="1">
    <source>
        <dbReference type="ARBA" id="ARBA00022448"/>
    </source>
</evidence>
<dbReference type="Gene3D" id="1.10.760.10">
    <property type="entry name" value="Cytochrome c-like domain"/>
    <property type="match status" value="1"/>
</dbReference>
<organism evidence="9 10">
    <name type="scientific">Salinarimonas ramus</name>
    <dbReference type="NCBI Taxonomy" id="690164"/>
    <lineage>
        <taxon>Bacteria</taxon>
        <taxon>Pseudomonadati</taxon>
        <taxon>Pseudomonadota</taxon>
        <taxon>Alphaproteobacteria</taxon>
        <taxon>Hyphomicrobiales</taxon>
        <taxon>Salinarimonadaceae</taxon>
        <taxon>Salinarimonas</taxon>
    </lineage>
</organism>
<evidence type="ECO:0000259" key="8">
    <source>
        <dbReference type="PROSITE" id="PS51007"/>
    </source>
</evidence>
<dbReference type="RefSeq" id="WP_188914076.1">
    <property type="nucleotide sequence ID" value="NZ_BMMF01000009.1"/>
</dbReference>
<proteinExistence type="predicted"/>
<evidence type="ECO:0000256" key="5">
    <source>
        <dbReference type="ARBA" id="ARBA00023004"/>
    </source>
</evidence>
<feature type="domain" description="Cytochrome c" evidence="8">
    <location>
        <begin position="70"/>
        <end position="173"/>
    </location>
</feature>
<keyword evidence="2 6" id="KW-0349">Heme</keyword>
<dbReference type="GO" id="GO:0046872">
    <property type="term" value="F:metal ion binding"/>
    <property type="evidence" value="ECO:0007669"/>
    <property type="project" value="UniProtKB-KW"/>
</dbReference>
<gene>
    <name evidence="9" type="primary">cycM</name>
    <name evidence="9" type="ORF">GCM10011322_30130</name>
</gene>
<evidence type="ECO:0000256" key="2">
    <source>
        <dbReference type="ARBA" id="ARBA00022617"/>
    </source>
</evidence>
<sequence>MNSFELNKIMGAVLGALLFVVGMGILSDIVFEPEPAGIAGYALPLPEGAETEVAEAAPAEEPLPILLASADVGRGEAAVRKCASCHSFDQGGANGVGPNLYDIVGGPKAHLDNFGYSSALAERGAAGEVWGYDELYAFLENPRGYISGTSMAFAGIRSGQERADIITYLASITENPPPLPEAEAAVEGGAETDEAAAQ</sequence>
<evidence type="ECO:0000256" key="4">
    <source>
        <dbReference type="ARBA" id="ARBA00022982"/>
    </source>
</evidence>
<dbReference type="PANTHER" id="PTHR11961">
    <property type="entry name" value="CYTOCHROME C"/>
    <property type="match status" value="1"/>
</dbReference>
<name>A0A917QBF6_9HYPH</name>
<dbReference type="EMBL" id="BMMF01000009">
    <property type="protein sequence ID" value="GGK40976.1"/>
    <property type="molecule type" value="Genomic_DNA"/>
</dbReference>
<keyword evidence="1" id="KW-0813">Transport</keyword>
<keyword evidence="5 6" id="KW-0408">Iron</keyword>
<dbReference type="InterPro" id="IPR002327">
    <property type="entry name" value="Cyt_c_1A/1B"/>
</dbReference>
<dbReference type="PRINTS" id="PR00604">
    <property type="entry name" value="CYTCHRMECIAB"/>
</dbReference>
<reference evidence="9 10" key="1">
    <citation type="journal article" date="2014" name="Int. J. Syst. Evol. Microbiol.">
        <title>Complete genome sequence of Corynebacterium casei LMG S-19264T (=DSM 44701T), isolated from a smear-ripened cheese.</title>
        <authorList>
            <consortium name="US DOE Joint Genome Institute (JGI-PGF)"/>
            <person name="Walter F."/>
            <person name="Albersmeier A."/>
            <person name="Kalinowski J."/>
            <person name="Ruckert C."/>
        </authorList>
    </citation>
    <scope>NUCLEOTIDE SEQUENCE [LARGE SCALE GENOMIC DNA]</scope>
    <source>
        <strain evidence="9 10">CGMCC 1.9161</strain>
    </source>
</reference>